<evidence type="ECO:0000256" key="4">
    <source>
        <dbReference type="ARBA" id="ARBA00023002"/>
    </source>
</evidence>
<evidence type="ECO:0000256" key="3">
    <source>
        <dbReference type="ARBA" id="ARBA00022827"/>
    </source>
</evidence>
<organism evidence="6 7">
    <name type="scientific">Fonsecaea pedrosoi CBS 271.37</name>
    <dbReference type="NCBI Taxonomy" id="1442368"/>
    <lineage>
        <taxon>Eukaryota</taxon>
        <taxon>Fungi</taxon>
        <taxon>Dikarya</taxon>
        <taxon>Ascomycota</taxon>
        <taxon>Pezizomycotina</taxon>
        <taxon>Eurotiomycetes</taxon>
        <taxon>Chaetothyriomycetidae</taxon>
        <taxon>Chaetothyriales</taxon>
        <taxon>Herpotrichiellaceae</taxon>
        <taxon>Fonsecaea</taxon>
    </lineage>
</organism>
<dbReference type="InterPro" id="IPR006094">
    <property type="entry name" value="Oxid_FAD_bind_N"/>
</dbReference>
<dbReference type="SUPFAM" id="SSF56176">
    <property type="entry name" value="FAD-binding/transporter-associated domain-like"/>
    <property type="match status" value="1"/>
</dbReference>
<comment type="similarity">
    <text evidence="1">Belongs to the oxygen-dependent FAD-linked oxidoreductase family.</text>
</comment>
<keyword evidence="7" id="KW-1185">Reference proteome</keyword>
<name>A0A0D2G1E9_9EURO</name>
<dbReference type="Proteomes" id="UP000053029">
    <property type="component" value="Unassembled WGS sequence"/>
</dbReference>
<dbReference type="Gene3D" id="3.30.465.10">
    <property type="match status" value="1"/>
</dbReference>
<accession>A0A0D2G1E9</accession>
<feature type="domain" description="FAD-binding PCMH-type" evidence="5">
    <location>
        <begin position="45"/>
        <end position="217"/>
    </location>
</feature>
<dbReference type="PANTHER" id="PTHR42973">
    <property type="entry name" value="BINDING OXIDOREDUCTASE, PUTATIVE (AFU_ORTHOLOGUE AFUA_1G17690)-RELATED"/>
    <property type="match status" value="1"/>
</dbReference>
<evidence type="ECO:0000313" key="6">
    <source>
        <dbReference type="EMBL" id="KIW74613.1"/>
    </source>
</evidence>
<dbReference type="InterPro" id="IPR016166">
    <property type="entry name" value="FAD-bd_PCMH"/>
</dbReference>
<gene>
    <name evidence="6" type="ORF">Z517_11383</name>
</gene>
<sequence>MGSIGISSTTDHVVSELAQEYPEQIFTPGQPSYIANQRSYWSEMLKEIAPRCFFQPRSAAEVARAVSLCVQAQCPFGVRSGGHAHVSGASCVPDGVQIDLSKLNTITIDRTSSTAQVGAGNTWRRIYGELEKQGYTAVGGRSADVGVGGFLVGGGISFYAAEHGWGIDNVRAFEVVLASGELVTASPNSEPELFRALRGGGSNFGVITSYTLNIYPYRGMWGGRTLVDPNCAQEAIEAYADFIPKLDADPKGHTIVIFDTNGEEVIIRQYLVYSQPTPNLPMFHALLKVPTLESPIGLTDYSALAADIADLQGGHGLRHNCSTLTIGLDVELMRYTYDLYVEASRAAKGWAYGCLEFHAVPRSPKPEENMYNLKRDDGHLVTIMLAFSTAESQYDQAVLDMQSTILGKIKDEAIRRGLYHPFLFANYAGTFQDVVGSYGESSVKYLSKMIDKYDPDRVFQQLKPGGFKVEAALRHRPTLGSERFPGPEQTPKL</sequence>
<keyword evidence="4" id="KW-0560">Oxidoreductase</keyword>
<dbReference type="GO" id="GO:0016491">
    <property type="term" value="F:oxidoreductase activity"/>
    <property type="evidence" value="ECO:0007669"/>
    <property type="project" value="UniProtKB-KW"/>
</dbReference>
<evidence type="ECO:0000256" key="1">
    <source>
        <dbReference type="ARBA" id="ARBA00005466"/>
    </source>
</evidence>
<evidence type="ECO:0000256" key="2">
    <source>
        <dbReference type="ARBA" id="ARBA00022630"/>
    </source>
</evidence>
<keyword evidence="3" id="KW-0274">FAD</keyword>
<protein>
    <recommendedName>
        <fullName evidence="5">FAD-binding PCMH-type domain-containing protein</fullName>
    </recommendedName>
</protein>
<dbReference type="EMBL" id="KN846976">
    <property type="protein sequence ID" value="KIW74613.1"/>
    <property type="molecule type" value="Genomic_DNA"/>
</dbReference>
<dbReference type="HOGENOM" id="CLU_018354_1_2_1"/>
<dbReference type="Pfam" id="PF01565">
    <property type="entry name" value="FAD_binding_4"/>
    <property type="match status" value="1"/>
</dbReference>
<reference evidence="6 7" key="1">
    <citation type="submission" date="2015-01" db="EMBL/GenBank/DDBJ databases">
        <title>The Genome Sequence of Fonsecaea pedrosoi CBS 271.37.</title>
        <authorList>
            <consortium name="The Broad Institute Genomics Platform"/>
            <person name="Cuomo C."/>
            <person name="de Hoog S."/>
            <person name="Gorbushina A."/>
            <person name="Stielow B."/>
            <person name="Teixiera M."/>
            <person name="Abouelleil A."/>
            <person name="Chapman S.B."/>
            <person name="Priest M."/>
            <person name="Young S.K."/>
            <person name="Wortman J."/>
            <person name="Nusbaum C."/>
            <person name="Birren B."/>
        </authorList>
    </citation>
    <scope>NUCLEOTIDE SEQUENCE [LARGE SCALE GENOMIC DNA]</scope>
    <source>
        <strain evidence="6 7">CBS 271.37</strain>
    </source>
</reference>
<dbReference type="InterPro" id="IPR050416">
    <property type="entry name" value="FAD-linked_Oxidoreductase"/>
</dbReference>
<dbReference type="GO" id="GO:0071949">
    <property type="term" value="F:FAD binding"/>
    <property type="evidence" value="ECO:0007669"/>
    <property type="project" value="InterPro"/>
</dbReference>
<dbReference type="RefSeq" id="XP_013278421.1">
    <property type="nucleotide sequence ID" value="XM_013422967.1"/>
</dbReference>
<dbReference type="AlphaFoldDB" id="A0A0D2G1E9"/>
<dbReference type="PANTHER" id="PTHR42973:SF34">
    <property type="entry name" value="FAD BINDING DOMAIN PROTEIN (AFU_ORTHOLOGUE AFUA_3G02770)"/>
    <property type="match status" value="1"/>
</dbReference>
<dbReference type="VEuPathDB" id="FungiDB:Z517_11383"/>
<dbReference type="OrthoDB" id="2151789at2759"/>
<dbReference type="InterPro" id="IPR036318">
    <property type="entry name" value="FAD-bd_PCMH-like_sf"/>
</dbReference>
<keyword evidence="2" id="KW-0285">Flavoprotein</keyword>
<evidence type="ECO:0000259" key="5">
    <source>
        <dbReference type="PROSITE" id="PS51387"/>
    </source>
</evidence>
<proteinExistence type="inferred from homology"/>
<dbReference type="GeneID" id="25310873"/>
<dbReference type="STRING" id="1442368.A0A0D2G1E9"/>
<dbReference type="InterPro" id="IPR016169">
    <property type="entry name" value="FAD-bd_PCMH_sub2"/>
</dbReference>
<evidence type="ECO:0000313" key="7">
    <source>
        <dbReference type="Proteomes" id="UP000053029"/>
    </source>
</evidence>
<dbReference type="PROSITE" id="PS51387">
    <property type="entry name" value="FAD_PCMH"/>
    <property type="match status" value="1"/>
</dbReference>